<dbReference type="PIRSF" id="PIRSF000699">
    <property type="entry name" value="PTS_IILac_III"/>
    <property type="match status" value="1"/>
</dbReference>
<dbReference type="EMBL" id="PTIS01000017">
    <property type="protein sequence ID" value="PPK46336.1"/>
    <property type="molecule type" value="Genomic_DNA"/>
</dbReference>
<accession>A0A2S6FVJ8</accession>
<evidence type="ECO:0000256" key="1">
    <source>
        <dbReference type="ARBA" id="ARBA00022448"/>
    </source>
</evidence>
<keyword evidence="2" id="KW-0762">Sugar transport</keyword>
<dbReference type="RefSeq" id="WP_207655281.1">
    <property type="nucleotide sequence ID" value="NZ_PTIS01000017.1"/>
</dbReference>
<evidence type="ECO:0000256" key="4">
    <source>
        <dbReference type="ARBA" id="ARBA00022683"/>
    </source>
</evidence>
<evidence type="ECO:0000256" key="3">
    <source>
        <dbReference type="ARBA" id="ARBA00022679"/>
    </source>
</evidence>
<dbReference type="SUPFAM" id="SSF46973">
    <property type="entry name" value="Enzyme IIa from lactose specific PTS, IIa-lac"/>
    <property type="match status" value="1"/>
</dbReference>
<evidence type="ECO:0000256" key="5">
    <source>
        <dbReference type="PIRSR" id="PIRSR000699-1"/>
    </source>
</evidence>
<keyword evidence="4" id="KW-0598">Phosphotransferase system</keyword>
<dbReference type="PROSITE" id="PS51095">
    <property type="entry name" value="PTS_EIIA_TYPE_3"/>
    <property type="match status" value="1"/>
</dbReference>
<feature type="modified residue" description="Phosphohistidine; by HPr" evidence="7">
    <location>
        <position position="90"/>
    </location>
</feature>
<organism evidence="8 9">
    <name type="scientific">Clostridium algidicarnis DSM 15099</name>
    <dbReference type="NCBI Taxonomy" id="1121295"/>
    <lineage>
        <taxon>Bacteria</taxon>
        <taxon>Bacillati</taxon>
        <taxon>Bacillota</taxon>
        <taxon>Clostridia</taxon>
        <taxon>Eubacteriales</taxon>
        <taxon>Clostridiaceae</taxon>
        <taxon>Clostridium</taxon>
    </lineage>
</organism>
<name>A0A2S6FVJ8_9CLOT</name>
<dbReference type="Pfam" id="PF02255">
    <property type="entry name" value="PTS_IIA"/>
    <property type="match status" value="1"/>
</dbReference>
<dbReference type="STRING" id="37659.GCA_000703125_00419"/>
<dbReference type="CDD" id="cd00215">
    <property type="entry name" value="PTS_IIA_lac"/>
    <property type="match status" value="1"/>
</dbReference>
<dbReference type="Gene3D" id="1.20.58.80">
    <property type="entry name" value="Phosphotransferase system, lactose/cellobiose-type IIA subunit"/>
    <property type="match status" value="1"/>
</dbReference>
<dbReference type="PANTHER" id="PTHR34382">
    <property type="entry name" value="PTS SYSTEM N,N'-DIACETYLCHITOBIOSE-SPECIFIC EIIA COMPONENT"/>
    <property type="match status" value="1"/>
</dbReference>
<proteinExistence type="predicted"/>
<dbReference type="GO" id="GO:0009401">
    <property type="term" value="P:phosphoenolpyruvate-dependent sugar phosphotransferase system"/>
    <property type="evidence" value="ECO:0007669"/>
    <property type="project" value="UniProtKB-KW"/>
</dbReference>
<dbReference type="PANTHER" id="PTHR34382:SF7">
    <property type="entry name" value="PTS SYSTEM N,N'-DIACETYLCHITOBIOSE-SPECIFIC EIIA COMPONENT"/>
    <property type="match status" value="1"/>
</dbReference>
<feature type="active site" description="Tele-phosphohistidine intermediate" evidence="5">
    <location>
        <position position="90"/>
    </location>
</feature>
<sequence>MTKKIDEVMNEDENVDVDEKIIFSLISFSGDAKSCLFEAFNNIKEGNYDLANNIMEEAEKSLMKAHEIQTKLIQKEAEGDHIKVNILMAHAQDHLMNTLLARDLVKNMIEMQKEINNLKEKIK</sequence>
<evidence type="ECO:0000313" key="9">
    <source>
        <dbReference type="Proteomes" id="UP000239863"/>
    </source>
</evidence>
<evidence type="ECO:0000256" key="2">
    <source>
        <dbReference type="ARBA" id="ARBA00022597"/>
    </source>
</evidence>
<reference evidence="8 9" key="1">
    <citation type="submission" date="2018-02" db="EMBL/GenBank/DDBJ databases">
        <title>Genomic Encyclopedia of Archaeal and Bacterial Type Strains, Phase II (KMG-II): from individual species to whole genera.</title>
        <authorList>
            <person name="Goeker M."/>
        </authorList>
    </citation>
    <scope>NUCLEOTIDE SEQUENCE [LARGE SCALE GENOMIC DNA]</scope>
    <source>
        <strain evidence="8 9">DSM 15099</strain>
    </source>
</reference>
<evidence type="ECO:0000313" key="8">
    <source>
        <dbReference type="EMBL" id="PPK46336.1"/>
    </source>
</evidence>
<dbReference type="InterPro" id="IPR003188">
    <property type="entry name" value="PTS_IIA_lac/cel"/>
</dbReference>
<dbReference type="AlphaFoldDB" id="A0A2S6FVJ8"/>
<evidence type="ECO:0000256" key="7">
    <source>
        <dbReference type="PROSITE-ProRule" id="PRU00418"/>
    </source>
</evidence>
<keyword evidence="1" id="KW-0813">Transport</keyword>
<protein>
    <submittedName>
        <fullName evidence="8">PTS system cellobiose-specific IIA component</fullName>
    </submittedName>
</protein>
<keyword evidence="6" id="KW-0460">Magnesium</keyword>
<dbReference type="Proteomes" id="UP000239863">
    <property type="component" value="Unassembled WGS sequence"/>
</dbReference>
<feature type="binding site" evidence="6">
    <location>
        <position position="93"/>
    </location>
    <ligand>
        <name>Mg(2+)</name>
        <dbReference type="ChEBI" id="CHEBI:18420"/>
        <note>ligand shared between all trimeric partners</note>
    </ligand>
</feature>
<dbReference type="InterPro" id="IPR036542">
    <property type="entry name" value="PTS_IIA_lac/cel_sf"/>
</dbReference>
<dbReference type="GO" id="GO:0016740">
    <property type="term" value="F:transferase activity"/>
    <property type="evidence" value="ECO:0007669"/>
    <property type="project" value="UniProtKB-KW"/>
</dbReference>
<gene>
    <name evidence="8" type="ORF">BD821_11737</name>
</gene>
<keyword evidence="3" id="KW-0808">Transferase</keyword>
<keyword evidence="6" id="KW-0479">Metal-binding</keyword>
<comment type="caution">
    <text evidence="8">The sequence shown here is derived from an EMBL/GenBank/DDBJ whole genome shotgun (WGS) entry which is preliminary data.</text>
</comment>
<dbReference type="GO" id="GO:0046872">
    <property type="term" value="F:metal ion binding"/>
    <property type="evidence" value="ECO:0007669"/>
    <property type="project" value="UniProtKB-KW"/>
</dbReference>
<comment type="cofactor">
    <cofactor evidence="6">
        <name>Mg(2+)</name>
        <dbReference type="ChEBI" id="CHEBI:18420"/>
    </cofactor>
    <text evidence="6">Binds 1 Mg(2+) ion per trimer.</text>
</comment>
<evidence type="ECO:0000256" key="6">
    <source>
        <dbReference type="PIRSR" id="PIRSR000699-2"/>
    </source>
</evidence>